<dbReference type="GO" id="GO:0004364">
    <property type="term" value="F:glutathione transferase activity"/>
    <property type="evidence" value="ECO:0007669"/>
    <property type="project" value="TreeGrafter"/>
</dbReference>
<proteinExistence type="predicted"/>
<name>A0A8K0CMH7_IGNLU</name>
<dbReference type="EMBL" id="VTPC01086445">
    <property type="protein sequence ID" value="KAF2886777.1"/>
    <property type="molecule type" value="Genomic_DNA"/>
</dbReference>
<evidence type="ECO:0000259" key="1">
    <source>
        <dbReference type="PROSITE" id="PS50405"/>
    </source>
</evidence>
<protein>
    <recommendedName>
        <fullName evidence="1">GST C-terminal domain-containing protein</fullName>
    </recommendedName>
</protein>
<dbReference type="InterPro" id="IPR036282">
    <property type="entry name" value="Glutathione-S-Trfase_C_sf"/>
</dbReference>
<accession>A0A8K0CMH7</accession>
<dbReference type="PANTHER" id="PTHR43969:SF8">
    <property type="entry name" value="GLUTATHIONE S TRANSFERASE E13, ISOFORM A-RELATED"/>
    <property type="match status" value="1"/>
</dbReference>
<evidence type="ECO:0000313" key="3">
    <source>
        <dbReference type="Proteomes" id="UP000801492"/>
    </source>
</evidence>
<dbReference type="FunFam" id="1.20.1050.10:FF:000007">
    <property type="entry name" value="Glutathione S-transferase 1-1"/>
    <property type="match status" value="1"/>
</dbReference>
<dbReference type="InterPro" id="IPR010987">
    <property type="entry name" value="Glutathione-S-Trfase_C-like"/>
</dbReference>
<dbReference type="SUPFAM" id="SSF47616">
    <property type="entry name" value="GST C-terminal domain-like"/>
    <property type="match status" value="1"/>
</dbReference>
<comment type="caution">
    <text evidence="2">The sequence shown here is derived from an EMBL/GenBank/DDBJ whole genome shotgun (WGS) entry which is preliminary data.</text>
</comment>
<dbReference type="Proteomes" id="UP000801492">
    <property type="component" value="Unassembled WGS sequence"/>
</dbReference>
<evidence type="ECO:0000313" key="2">
    <source>
        <dbReference type="EMBL" id="KAF2886777.1"/>
    </source>
</evidence>
<dbReference type="PROSITE" id="PS50405">
    <property type="entry name" value="GST_CTER"/>
    <property type="match status" value="1"/>
</dbReference>
<dbReference type="Gene3D" id="1.20.1050.10">
    <property type="match status" value="1"/>
</dbReference>
<organism evidence="2 3">
    <name type="scientific">Ignelater luminosus</name>
    <name type="common">Cucubano</name>
    <name type="synonym">Pyrophorus luminosus</name>
    <dbReference type="NCBI Taxonomy" id="2038154"/>
    <lineage>
        <taxon>Eukaryota</taxon>
        <taxon>Metazoa</taxon>
        <taxon>Ecdysozoa</taxon>
        <taxon>Arthropoda</taxon>
        <taxon>Hexapoda</taxon>
        <taxon>Insecta</taxon>
        <taxon>Pterygota</taxon>
        <taxon>Neoptera</taxon>
        <taxon>Endopterygota</taxon>
        <taxon>Coleoptera</taxon>
        <taxon>Polyphaga</taxon>
        <taxon>Elateriformia</taxon>
        <taxon>Elateroidea</taxon>
        <taxon>Elateridae</taxon>
        <taxon>Agrypninae</taxon>
        <taxon>Pyrophorini</taxon>
        <taxon>Ignelater</taxon>
    </lineage>
</organism>
<dbReference type="OrthoDB" id="2309723at2759"/>
<feature type="non-terminal residue" evidence="2">
    <location>
        <position position="1"/>
    </location>
</feature>
<sequence>FPIIMLGEKELSKENLVALKEGYSFLNKFLEGNTFVAGENLTIADFSCVASISTGSVILPISSELYPSLFKWYQKCKALPYYDKANGPGLNNLDALIETKLGSAYTKRNA</sequence>
<dbReference type="Pfam" id="PF00043">
    <property type="entry name" value="GST_C"/>
    <property type="match status" value="1"/>
</dbReference>
<dbReference type="PANTHER" id="PTHR43969">
    <property type="entry name" value="GLUTATHIONE S TRANSFERASE D10, ISOFORM A-RELATED"/>
    <property type="match status" value="1"/>
</dbReference>
<dbReference type="AlphaFoldDB" id="A0A8K0CMH7"/>
<gene>
    <name evidence="2" type="ORF">ILUMI_19396</name>
</gene>
<dbReference type="InterPro" id="IPR004046">
    <property type="entry name" value="GST_C"/>
</dbReference>
<dbReference type="GO" id="GO:0006749">
    <property type="term" value="P:glutathione metabolic process"/>
    <property type="evidence" value="ECO:0007669"/>
    <property type="project" value="TreeGrafter"/>
</dbReference>
<reference evidence="2" key="1">
    <citation type="submission" date="2019-08" db="EMBL/GenBank/DDBJ databases">
        <title>The genome of the North American firefly Photinus pyralis.</title>
        <authorList>
            <consortium name="Photinus pyralis genome working group"/>
            <person name="Fallon T.R."/>
            <person name="Sander Lower S.E."/>
            <person name="Weng J.-K."/>
        </authorList>
    </citation>
    <scope>NUCLEOTIDE SEQUENCE</scope>
    <source>
        <strain evidence="2">TRF0915ILg1</strain>
        <tissue evidence="2">Whole body</tissue>
    </source>
</reference>
<feature type="domain" description="GST C-terminal" evidence="1">
    <location>
        <begin position="1"/>
        <end position="101"/>
    </location>
</feature>
<dbReference type="CDD" id="cd03177">
    <property type="entry name" value="GST_C_Delta_Epsilon"/>
    <property type="match status" value="1"/>
</dbReference>
<keyword evidence="3" id="KW-1185">Reference proteome</keyword>